<evidence type="ECO:0000313" key="2">
    <source>
        <dbReference type="EMBL" id="RRT31846.1"/>
    </source>
</evidence>
<dbReference type="AlphaFoldDB" id="A0A426WX39"/>
<reference evidence="2 3" key="1">
    <citation type="journal article" date="2014" name="Agronomy (Basel)">
        <title>A Draft Genome Sequence for Ensete ventricosum, the Drought-Tolerant Tree Against Hunger.</title>
        <authorList>
            <person name="Harrison J."/>
            <person name="Moore K.A."/>
            <person name="Paszkiewicz K."/>
            <person name="Jones T."/>
            <person name="Grant M."/>
            <person name="Ambacheew D."/>
            <person name="Muzemil S."/>
            <person name="Studholme D.J."/>
        </authorList>
    </citation>
    <scope>NUCLEOTIDE SEQUENCE [LARGE SCALE GENOMIC DNA]</scope>
</reference>
<gene>
    <name evidence="2" type="ORF">B296_00057619</name>
</gene>
<dbReference type="Proteomes" id="UP000287651">
    <property type="component" value="Unassembled WGS sequence"/>
</dbReference>
<name>A0A426WX39_ENSVE</name>
<comment type="caution">
    <text evidence="2">The sequence shown here is derived from an EMBL/GenBank/DDBJ whole genome shotgun (WGS) entry which is preliminary data.</text>
</comment>
<dbReference type="EMBL" id="AMZH03035418">
    <property type="protein sequence ID" value="RRT31846.1"/>
    <property type="molecule type" value="Genomic_DNA"/>
</dbReference>
<sequence>MIRTQPCWSPIRRSGRLQWWSGCKGQSPVVRATAYKGSRWQELSPVGAALAGTTPIGRLPASRGSARGGTTYGHGARPRAMVAASDA</sequence>
<protein>
    <submittedName>
        <fullName evidence="2">Uncharacterized protein</fullName>
    </submittedName>
</protein>
<organism evidence="2 3">
    <name type="scientific">Ensete ventricosum</name>
    <name type="common">Abyssinian banana</name>
    <name type="synonym">Musa ensete</name>
    <dbReference type="NCBI Taxonomy" id="4639"/>
    <lineage>
        <taxon>Eukaryota</taxon>
        <taxon>Viridiplantae</taxon>
        <taxon>Streptophyta</taxon>
        <taxon>Embryophyta</taxon>
        <taxon>Tracheophyta</taxon>
        <taxon>Spermatophyta</taxon>
        <taxon>Magnoliopsida</taxon>
        <taxon>Liliopsida</taxon>
        <taxon>Zingiberales</taxon>
        <taxon>Musaceae</taxon>
        <taxon>Ensete</taxon>
    </lineage>
</organism>
<feature type="region of interest" description="Disordered" evidence="1">
    <location>
        <begin position="58"/>
        <end position="87"/>
    </location>
</feature>
<evidence type="ECO:0000313" key="3">
    <source>
        <dbReference type="Proteomes" id="UP000287651"/>
    </source>
</evidence>
<proteinExistence type="predicted"/>
<accession>A0A426WX39</accession>
<evidence type="ECO:0000256" key="1">
    <source>
        <dbReference type="SAM" id="MobiDB-lite"/>
    </source>
</evidence>